<sequence length="174" mass="19091">MLMSLLPQPPLICSLATIRLHTPQHPILQLSIYWDEEESRQKAQHVALRRGLFPCVFLTCRRATTLLTTIRVVPAGLSHRDLPDLSHPVSIPSARGCHALSQEHGNTDDQQISPPDVGFLTMLSLFLNHDLEEGIADLSKNHLKTTSNSTPATLTAFSKGFTATSSGSIVCNFL</sequence>
<accession>A0A6P9ETJ5</accession>
<evidence type="ECO:0000313" key="1">
    <source>
        <dbReference type="Proteomes" id="UP000235220"/>
    </source>
</evidence>
<gene>
    <name evidence="2" type="primary">LOC118348789</name>
</gene>
<dbReference type="RefSeq" id="XP_035547193.1">
    <property type="nucleotide sequence ID" value="XM_035691300.1"/>
</dbReference>
<dbReference type="Proteomes" id="UP000235220">
    <property type="component" value="Chromosome 6"/>
</dbReference>
<reference evidence="2" key="1">
    <citation type="submission" date="2025-08" db="UniProtKB">
        <authorList>
            <consortium name="RefSeq"/>
        </authorList>
    </citation>
    <scope>IDENTIFICATION</scope>
    <source>
        <tissue evidence="2">Leaves</tissue>
    </source>
</reference>
<dbReference type="KEGG" id="jre:118348789"/>
<dbReference type="AlphaFoldDB" id="A0A6P9ETJ5"/>
<evidence type="ECO:0000313" key="2">
    <source>
        <dbReference type="RefSeq" id="XP_035547193.1"/>
    </source>
</evidence>
<name>A0A6P9ETJ5_JUGRE</name>
<protein>
    <submittedName>
        <fullName evidence="2">Uncharacterized protein LOC118348789</fullName>
    </submittedName>
</protein>
<proteinExistence type="predicted"/>
<dbReference type="InParanoid" id="A0A6P9ETJ5"/>
<dbReference type="GeneID" id="118348789"/>
<keyword evidence="1" id="KW-1185">Reference proteome</keyword>
<organism evidence="1 2">
    <name type="scientific">Juglans regia</name>
    <name type="common">English walnut</name>
    <dbReference type="NCBI Taxonomy" id="51240"/>
    <lineage>
        <taxon>Eukaryota</taxon>
        <taxon>Viridiplantae</taxon>
        <taxon>Streptophyta</taxon>
        <taxon>Embryophyta</taxon>
        <taxon>Tracheophyta</taxon>
        <taxon>Spermatophyta</taxon>
        <taxon>Magnoliopsida</taxon>
        <taxon>eudicotyledons</taxon>
        <taxon>Gunneridae</taxon>
        <taxon>Pentapetalae</taxon>
        <taxon>rosids</taxon>
        <taxon>fabids</taxon>
        <taxon>Fagales</taxon>
        <taxon>Juglandaceae</taxon>
        <taxon>Juglans</taxon>
    </lineage>
</organism>